<dbReference type="InterPro" id="IPR045854">
    <property type="entry name" value="NO2/SO3_Rdtase_4Fe4S_sf"/>
</dbReference>
<dbReference type="GO" id="GO:0046872">
    <property type="term" value="F:metal ion binding"/>
    <property type="evidence" value="ECO:0007669"/>
    <property type="project" value="UniProtKB-KW"/>
</dbReference>
<dbReference type="Pfam" id="PF01077">
    <property type="entry name" value="NIR_SIR"/>
    <property type="match status" value="1"/>
</dbReference>
<dbReference type="InterPro" id="IPR005117">
    <property type="entry name" value="NiRdtase/SiRdtase_haem-b_fer"/>
</dbReference>
<reference evidence="10" key="1">
    <citation type="submission" date="2018-05" db="EMBL/GenBank/DDBJ databases">
        <authorList>
            <person name="Lanie J.A."/>
            <person name="Ng W.-L."/>
            <person name="Kazmierczak K.M."/>
            <person name="Andrzejewski T.M."/>
            <person name="Davidsen T.M."/>
            <person name="Wayne K.J."/>
            <person name="Tettelin H."/>
            <person name="Glass J.I."/>
            <person name="Rusch D."/>
            <person name="Podicherti R."/>
            <person name="Tsui H.-C.T."/>
            <person name="Winkler M.E."/>
        </authorList>
    </citation>
    <scope>NUCLEOTIDE SEQUENCE</scope>
</reference>
<keyword evidence="3" id="KW-0479">Metal-binding</keyword>
<dbReference type="SUPFAM" id="SSF55124">
    <property type="entry name" value="Nitrite/Sulfite reductase N-terminal domain-like"/>
    <property type="match status" value="1"/>
</dbReference>
<dbReference type="SUPFAM" id="SSF56014">
    <property type="entry name" value="Nitrite and sulphite reductase 4Fe-4S domain-like"/>
    <property type="match status" value="1"/>
</dbReference>
<feature type="region of interest" description="Disordered" evidence="7">
    <location>
        <begin position="62"/>
        <end position="82"/>
    </location>
</feature>
<evidence type="ECO:0000313" key="10">
    <source>
        <dbReference type="EMBL" id="SVB40677.1"/>
    </source>
</evidence>
<proteinExistence type="predicted"/>
<keyword evidence="4" id="KW-0560">Oxidoreductase</keyword>
<dbReference type="InterPro" id="IPR051329">
    <property type="entry name" value="NIR_SIR_4Fe-4S"/>
</dbReference>
<organism evidence="10">
    <name type="scientific">marine metagenome</name>
    <dbReference type="NCBI Taxonomy" id="408172"/>
    <lineage>
        <taxon>unclassified sequences</taxon>
        <taxon>metagenomes</taxon>
        <taxon>ecological metagenomes</taxon>
    </lineage>
</organism>
<dbReference type="EMBL" id="UINC01040592">
    <property type="protein sequence ID" value="SVB40677.1"/>
    <property type="molecule type" value="Genomic_DNA"/>
</dbReference>
<evidence type="ECO:0000259" key="9">
    <source>
        <dbReference type="Pfam" id="PF03460"/>
    </source>
</evidence>
<evidence type="ECO:0000259" key="8">
    <source>
        <dbReference type="Pfam" id="PF01077"/>
    </source>
</evidence>
<dbReference type="GO" id="GO:0051539">
    <property type="term" value="F:4 iron, 4 sulfur cluster binding"/>
    <property type="evidence" value="ECO:0007669"/>
    <property type="project" value="UniProtKB-KW"/>
</dbReference>
<evidence type="ECO:0000256" key="1">
    <source>
        <dbReference type="ARBA" id="ARBA00022485"/>
    </source>
</evidence>
<evidence type="ECO:0000256" key="5">
    <source>
        <dbReference type="ARBA" id="ARBA00023004"/>
    </source>
</evidence>
<keyword evidence="6" id="KW-0411">Iron-sulfur</keyword>
<evidence type="ECO:0000256" key="7">
    <source>
        <dbReference type="SAM" id="MobiDB-lite"/>
    </source>
</evidence>
<feature type="domain" description="Nitrite/Sulfite reductase ferredoxin-like" evidence="9">
    <location>
        <begin position="89"/>
        <end position="146"/>
    </location>
</feature>
<dbReference type="PANTHER" id="PTHR32439:SF9">
    <property type="entry name" value="BLR3264 PROTEIN"/>
    <property type="match status" value="1"/>
</dbReference>
<protein>
    <submittedName>
        <fullName evidence="10">Uncharacterized protein</fullName>
    </submittedName>
</protein>
<dbReference type="GO" id="GO:0016491">
    <property type="term" value="F:oxidoreductase activity"/>
    <property type="evidence" value="ECO:0007669"/>
    <property type="project" value="UniProtKB-KW"/>
</dbReference>
<dbReference type="Gene3D" id="3.90.480.20">
    <property type="match status" value="1"/>
</dbReference>
<keyword evidence="1" id="KW-0004">4Fe-4S</keyword>
<keyword evidence="5" id="KW-0408">Iron</keyword>
<sequence length="195" mass="22048">METTWEERLSGQISPELGREIDIFETQLELRRIGKLDEKIFAETRLRRGVYGQRYDNGRRHDGLRTQQLGFPTGELTKGPETMWDAPGMLRIKIPFGGITPEQMEMLADVADEYSHGVLHVTTRQDFQLHYIHIDDTPELMRRLASVGITTREACGNSVRNVTACPLAGVCEGEAFDVTPYAKALSRFLLGHPDC</sequence>
<evidence type="ECO:0000256" key="6">
    <source>
        <dbReference type="ARBA" id="ARBA00023014"/>
    </source>
</evidence>
<dbReference type="InterPro" id="IPR036136">
    <property type="entry name" value="Nit/Sulf_reduc_fer-like_dom_sf"/>
</dbReference>
<keyword evidence="2" id="KW-0349">Heme</keyword>
<feature type="non-terminal residue" evidence="10">
    <location>
        <position position="195"/>
    </location>
</feature>
<dbReference type="Pfam" id="PF03460">
    <property type="entry name" value="NIR_SIR_ferr"/>
    <property type="match status" value="1"/>
</dbReference>
<dbReference type="PANTHER" id="PTHR32439">
    <property type="entry name" value="FERREDOXIN--NITRITE REDUCTASE, CHLOROPLASTIC"/>
    <property type="match status" value="1"/>
</dbReference>
<evidence type="ECO:0000256" key="2">
    <source>
        <dbReference type="ARBA" id="ARBA00022617"/>
    </source>
</evidence>
<dbReference type="AlphaFoldDB" id="A0A382DSW6"/>
<name>A0A382DSW6_9ZZZZ</name>
<evidence type="ECO:0000256" key="4">
    <source>
        <dbReference type="ARBA" id="ARBA00023002"/>
    </source>
</evidence>
<dbReference type="GO" id="GO:0020037">
    <property type="term" value="F:heme binding"/>
    <property type="evidence" value="ECO:0007669"/>
    <property type="project" value="InterPro"/>
</dbReference>
<dbReference type="InterPro" id="IPR006067">
    <property type="entry name" value="NO2/SO3_Rdtase_4Fe4S_dom"/>
</dbReference>
<accession>A0A382DSW6</accession>
<gene>
    <name evidence="10" type="ORF">METZ01_LOCUS193531</name>
</gene>
<evidence type="ECO:0000256" key="3">
    <source>
        <dbReference type="ARBA" id="ARBA00022723"/>
    </source>
</evidence>
<feature type="domain" description="Nitrite/sulphite reductase 4Fe-4S" evidence="8">
    <location>
        <begin position="155"/>
        <end position="192"/>
    </location>
</feature>